<dbReference type="PANTHER" id="PTHR13563">
    <property type="entry name" value="TRNA (GUANINE-9-) METHYLTRANSFERASE"/>
    <property type="match status" value="1"/>
</dbReference>
<dbReference type="PANTHER" id="PTHR13563:SF13">
    <property type="entry name" value="TRNA METHYLTRANSFERASE 10 HOMOLOG A"/>
    <property type="match status" value="1"/>
</dbReference>
<name>A0ABQ8Z5W5_9EUKA</name>
<comment type="caution">
    <text evidence="8">The sequence shown here is derived from an EMBL/GenBank/DDBJ whole genome shotgun (WGS) entry which is preliminary data.</text>
</comment>
<reference evidence="8" key="1">
    <citation type="submission" date="2022-08" db="EMBL/GenBank/DDBJ databases">
        <title>Novel sulfate-reducing endosymbionts in the free-living metamonad Anaeramoeba.</title>
        <authorList>
            <person name="Jerlstrom-Hultqvist J."/>
            <person name="Cepicka I."/>
            <person name="Gallot-Lavallee L."/>
            <person name="Salas-Leiva D."/>
            <person name="Curtis B.A."/>
            <person name="Zahonova K."/>
            <person name="Pipaliya S."/>
            <person name="Dacks J."/>
            <person name="Roger A.J."/>
        </authorList>
    </citation>
    <scope>NUCLEOTIDE SEQUENCE</scope>
    <source>
        <strain evidence="8">Schooner1</strain>
    </source>
</reference>
<accession>A0ABQ8Z5W5</accession>
<sequence length="409" mass="48400">MDISQQMKTMYSWAFVDPKSPQPSKSEIKKLERLTRQKLRKREKQNKKDVKQINKKRRLLNIRENKNSDLPKFSIVIDCSLDRYMKILELTKLINQINLCYGVNNRHKTPSRLWLTGLFGRTKARLELQDGIENWKMDISEKCYTELFPLESLVYLTAEAEETLSEIKTDGSENYIIGGLVDHNRLPGLCHKIAKEKGIRTAKLPIESHLIMKTRKILTVNHVFQSILNWLEYKDWGVALSKAIPLRKNAKIKNYLQLESNNNKKTVLENKKQPRNTNDKNIENEIQKEKPTKGDSKTKKLEIEIINEQEQEKEKEKEKEKEQEHEHEQKKDKEKIQKKKKLTSNLNKKKKKISKRKKKHKTILKSNIEINSEIEDQFQNDFIEEEKNMKKVVLDLNKEESWLSKCIIQ</sequence>
<comment type="catalytic activity">
    <reaction evidence="5">
        <text>guanosine(9) in tRNA + S-adenosyl-L-methionine = N(1)-methylguanosine(9) in tRNA + S-adenosyl-L-homocysteine + H(+)</text>
        <dbReference type="Rhea" id="RHEA:43156"/>
        <dbReference type="Rhea" id="RHEA-COMP:10367"/>
        <dbReference type="Rhea" id="RHEA-COMP:10368"/>
        <dbReference type="ChEBI" id="CHEBI:15378"/>
        <dbReference type="ChEBI" id="CHEBI:57856"/>
        <dbReference type="ChEBI" id="CHEBI:59789"/>
        <dbReference type="ChEBI" id="CHEBI:73542"/>
        <dbReference type="ChEBI" id="CHEBI:74269"/>
        <dbReference type="EC" id="2.1.1.221"/>
    </reaction>
</comment>
<dbReference type="PROSITE" id="PS51675">
    <property type="entry name" value="SAM_MT_TRM10"/>
    <property type="match status" value="1"/>
</dbReference>
<evidence type="ECO:0000256" key="1">
    <source>
        <dbReference type="ARBA" id="ARBA00012797"/>
    </source>
</evidence>
<keyword evidence="2 8" id="KW-0489">Methyltransferase</keyword>
<dbReference type="Gene3D" id="3.40.1280.30">
    <property type="match status" value="1"/>
</dbReference>
<feature type="compositionally biased region" description="Basic residues" evidence="6">
    <location>
        <begin position="336"/>
        <end position="360"/>
    </location>
</feature>
<feature type="compositionally biased region" description="Basic and acidic residues" evidence="6">
    <location>
        <begin position="310"/>
        <end position="335"/>
    </location>
</feature>
<gene>
    <name evidence="8" type="ORF">M0813_14422</name>
</gene>
<evidence type="ECO:0000313" key="9">
    <source>
        <dbReference type="Proteomes" id="UP001150062"/>
    </source>
</evidence>
<feature type="compositionally biased region" description="Basic and acidic residues" evidence="6">
    <location>
        <begin position="26"/>
        <end position="35"/>
    </location>
</feature>
<evidence type="ECO:0000256" key="6">
    <source>
        <dbReference type="SAM" id="MobiDB-lite"/>
    </source>
</evidence>
<dbReference type="EC" id="2.1.1.221" evidence="1"/>
<dbReference type="GO" id="GO:0008168">
    <property type="term" value="F:methyltransferase activity"/>
    <property type="evidence" value="ECO:0007669"/>
    <property type="project" value="UniProtKB-KW"/>
</dbReference>
<dbReference type="Proteomes" id="UP001150062">
    <property type="component" value="Unassembled WGS sequence"/>
</dbReference>
<evidence type="ECO:0000256" key="2">
    <source>
        <dbReference type="ARBA" id="ARBA00022603"/>
    </source>
</evidence>
<evidence type="ECO:0000256" key="3">
    <source>
        <dbReference type="ARBA" id="ARBA00022679"/>
    </source>
</evidence>
<dbReference type="InterPro" id="IPR038459">
    <property type="entry name" value="MT_TRM10-typ_sf"/>
</dbReference>
<feature type="compositionally biased region" description="Basic residues" evidence="6">
    <location>
        <begin position="36"/>
        <end position="45"/>
    </location>
</feature>
<evidence type="ECO:0000259" key="7">
    <source>
        <dbReference type="PROSITE" id="PS51675"/>
    </source>
</evidence>
<dbReference type="GO" id="GO:0032259">
    <property type="term" value="P:methylation"/>
    <property type="evidence" value="ECO:0007669"/>
    <property type="project" value="UniProtKB-KW"/>
</dbReference>
<evidence type="ECO:0000313" key="8">
    <source>
        <dbReference type="EMBL" id="KAJ6252271.1"/>
    </source>
</evidence>
<keyword evidence="9" id="KW-1185">Reference proteome</keyword>
<proteinExistence type="predicted"/>
<protein>
    <recommendedName>
        <fullName evidence="1">tRNA (guanine(9)-N(1))-methyltransferase</fullName>
        <ecNumber evidence="1">2.1.1.221</ecNumber>
    </recommendedName>
</protein>
<feature type="region of interest" description="Disordered" evidence="6">
    <location>
        <begin position="264"/>
        <end position="360"/>
    </location>
</feature>
<evidence type="ECO:0000256" key="4">
    <source>
        <dbReference type="ARBA" id="ARBA00022691"/>
    </source>
</evidence>
<dbReference type="InterPro" id="IPR007356">
    <property type="entry name" value="tRNA_m1G_MeTrfase_euk"/>
</dbReference>
<evidence type="ECO:0000256" key="5">
    <source>
        <dbReference type="ARBA" id="ARBA00048434"/>
    </source>
</evidence>
<keyword evidence="3" id="KW-0808">Transferase</keyword>
<dbReference type="InterPro" id="IPR028564">
    <property type="entry name" value="MT_TRM10-typ"/>
</dbReference>
<feature type="domain" description="SAM-dependent MTase TRM10-type" evidence="7">
    <location>
        <begin position="55"/>
        <end position="251"/>
    </location>
</feature>
<dbReference type="EMBL" id="JAOAOG010000047">
    <property type="protein sequence ID" value="KAJ6252271.1"/>
    <property type="molecule type" value="Genomic_DNA"/>
</dbReference>
<organism evidence="8 9">
    <name type="scientific">Anaeramoeba flamelloides</name>
    <dbReference type="NCBI Taxonomy" id="1746091"/>
    <lineage>
        <taxon>Eukaryota</taxon>
        <taxon>Metamonada</taxon>
        <taxon>Anaeramoebidae</taxon>
        <taxon>Anaeramoeba</taxon>
    </lineage>
</organism>
<keyword evidence="4" id="KW-0949">S-adenosyl-L-methionine</keyword>
<feature type="compositionally biased region" description="Basic and acidic residues" evidence="6">
    <location>
        <begin position="266"/>
        <end position="303"/>
    </location>
</feature>
<feature type="region of interest" description="Disordered" evidence="6">
    <location>
        <begin position="18"/>
        <end position="51"/>
    </location>
</feature>